<evidence type="ECO:0000313" key="2">
    <source>
        <dbReference type="Proteomes" id="UP000052976"/>
    </source>
</evidence>
<dbReference type="Proteomes" id="UP000052976">
    <property type="component" value="Unassembled WGS sequence"/>
</dbReference>
<feature type="non-terminal residue" evidence="1">
    <location>
        <position position="1"/>
    </location>
</feature>
<reference evidence="1 2" key="1">
    <citation type="submission" date="2014-04" db="EMBL/GenBank/DDBJ databases">
        <title>Genome evolution of avian class.</title>
        <authorList>
            <person name="Zhang G."/>
            <person name="Li C."/>
        </authorList>
    </citation>
    <scope>NUCLEOTIDE SEQUENCE [LARGE SCALE GENOMIC DNA]</scope>
    <source>
        <strain evidence="1">BGI_N302</strain>
    </source>
</reference>
<keyword evidence="2" id="KW-1185">Reference proteome</keyword>
<feature type="non-terminal residue" evidence="1">
    <location>
        <position position="173"/>
    </location>
</feature>
<sequence length="173" mass="20851">RYQELLAKMMSMHQYSEDINDPLRLSAVLERYEMLQLQQWEKVRSSMPCRWTYEQGLVVFALQKLFDACEKDIQQRTDDILKALDIPLWNKALTEETMREIRKLFRQPYYQNYPKVHSEIVQEAAILTGTENQTENQFLLQCCQIYCLLLLQDPPVKAEWKMNRRYLEHVDKK</sequence>
<dbReference type="EMBL" id="KK719069">
    <property type="protein sequence ID" value="KFO61346.1"/>
    <property type="molecule type" value="Genomic_DNA"/>
</dbReference>
<name>A0A091EWG5_CORBR</name>
<accession>A0A091EWG5</accession>
<proteinExistence type="predicted"/>
<dbReference type="AlphaFoldDB" id="A0A091EWG5"/>
<organism evidence="1 2">
    <name type="scientific">Corvus brachyrhynchos</name>
    <name type="common">American crow</name>
    <dbReference type="NCBI Taxonomy" id="85066"/>
    <lineage>
        <taxon>Eukaryota</taxon>
        <taxon>Metazoa</taxon>
        <taxon>Chordata</taxon>
        <taxon>Craniata</taxon>
        <taxon>Vertebrata</taxon>
        <taxon>Euteleostomi</taxon>
        <taxon>Archelosauria</taxon>
        <taxon>Archosauria</taxon>
        <taxon>Dinosauria</taxon>
        <taxon>Saurischia</taxon>
        <taxon>Theropoda</taxon>
        <taxon>Coelurosauria</taxon>
        <taxon>Aves</taxon>
        <taxon>Neognathae</taxon>
        <taxon>Neoaves</taxon>
        <taxon>Telluraves</taxon>
        <taxon>Australaves</taxon>
        <taxon>Passeriformes</taxon>
        <taxon>Corvoidea</taxon>
        <taxon>Corvidae</taxon>
        <taxon>Corvus</taxon>
    </lineage>
</organism>
<gene>
    <name evidence="1" type="ORF">N302_12780</name>
</gene>
<protein>
    <submittedName>
        <fullName evidence="1">Uncharacterized protein</fullName>
    </submittedName>
</protein>
<evidence type="ECO:0000313" key="1">
    <source>
        <dbReference type="EMBL" id="KFO61346.1"/>
    </source>
</evidence>